<dbReference type="SUPFAM" id="SSF54637">
    <property type="entry name" value="Thioesterase/thiol ester dehydrase-isomerase"/>
    <property type="match status" value="2"/>
</dbReference>
<evidence type="ECO:0000256" key="2">
    <source>
        <dbReference type="ARBA" id="ARBA00022801"/>
    </source>
</evidence>
<accession>A0AAV5R3K0</accession>
<dbReference type="InterPro" id="IPR049449">
    <property type="entry name" value="TesB_ACOT8-like_N"/>
</dbReference>
<evidence type="ECO:0000256" key="1">
    <source>
        <dbReference type="ARBA" id="ARBA00006538"/>
    </source>
</evidence>
<dbReference type="Pfam" id="PF13622">
    <property type="entry name" value="4HBT_3"/>
    <property type="match status" value="1"/>
</dbReference>
<dbReference type="PANTHER" id="PTHR11066">
    <property type="entry name" value="ACYL-COA THIOESTERASE"/>
    <property type="match status" value="1"/>
</dbReference>
<dbReference type="Gene3D" id="2.40.160.210">
    <property type="entry name" value="Acyl-CoA thioesterase, double hotdog domain"/>
    <property type="match status" value="1"/>
</dbReference>
<dbReference type="GO" id="GO:0006637">
    <property type="term" value="P:acyl-CoA metabolic process"/>
    <property type="evidence" value="ECO:0007669"/>
    <property type="project" value="InterPro"/>
</dbReference>
<dbReference type="InterPro" id="IPR025652">
    <property type="entry name" value="TesB_C"/>
</dbReference>
<name>A0AAV5R3K0_PICKL</name>
<reference evidence="5 6" key="1">
    <citation type="journal article" date="2023" name="Elife">
        <title>Identification of key yeast species and microbe-microbe interactions impacting larval growth of Drosophila in the wild.</title>
        <authorList>
            <person name="Mure A."/>
            <person name="Sugiura Y."/>
            <person name="Maeda R."/>
            <person name="Honda K."/>
            <person name="Sakurai N."/>
            <person name="Takahashi Y."/>
            <person name="Watada M."/>
            <person name="Katoh T."/>
            <person name="Gotoh A."/>
            <person name="Gotoh Y."/>
            <person name="Taniguchi I."/>
            <person name="Nakamura K."/>
            <person name="Hayashi T."/>
            <person name="Katayama T."/>
            <person name="Uemura T."/>
            <person name="Hattori Y."/>
        </authorList>
    </citation>
    <scope>NUCLEOTIDE SEQUENCE [LARGE SCALE GENOMIC DNA]</scope>
    <source>
        <strain evidence="5 6">PK-24</strain>
    </source>
</reference>
<dbReference type="CDD" id="cd03445">
    <property type="entry name" value="Thioesterase_II_repeat2"/>
    <property type="match status" value="1"/>
</dbReference>
<dbReference type="InterPro" id="IPR042171">
    <property type="entry name" value="Acyl-CoA_hotdog"/>
</dbReference>
<feature type="domain" description="Acyl-CoA thioesterase-like N-terminal HotDog" evidence="4">
    <location>
        <begin position="99"/>
        <end position="179"/>
    </location>
</feature>
<dbReference type="AlphaFoldDB" id="A0AAV5R3K0"/>
<dbReference type="InterPro" id="IPR029069">
    <property type="entry name" value="HotDog_dom_sf"/>
</dbReference>
<keyword evidence="6" id="KW-1185">Reference proteome</keyword>
<evidence type="ECO:0000313" key="6">
    <source>
        <dbReference type="Proteomes" id="UP001378960"/>
    </source>
</evidence>
<sequence>MHLHTLNKDDQNSSLNLSKCNTYNSINSEEAYNYNDNYNDIDDSLSDSSSNTSFSISISNDNDILIPEKESSLESLLDLIQISNDTFTNKSELFIPYRGRGLFGGTMAAQSILASLYYSNSLENTWKPISIHCHFLHAAQPTPNLYYKVIPLKSSKNYSTVEVELSQNDRLIFKAMVSLQSINLKGSASNMNGQLFHNPIAPIIGKDIDHPDNMLSQGELFKVWSKKAMNKPHLQYLKGQNCEDEVIKCYNREPFIWKLPNDMFNQDLISNEERDKLTSDRVLRYWIKSKDKLKNPSIFNYVAIAYISDYFFLSANMRLNLHEMFTTKFSVSLDHTIYFNNQIDTFEYFNYNIKNLKAGENRSIMYGEIFSYDGQLAATAIQEGLSVIYTD</sequence>
<dbReference type="InterPro" id="IPR003703">
    <property type="entry name" value="Acyl_CoA_thio"/>
</dbReference>
<organism evidence="5 6">
    <name type="scientific">Pichia kluyveri</name>
    <name type="common">Yeast</name>
    <dbReference type="NCBI Taxonomy" id="36015"/>
    <lineage>
        <taxon>Eukaryota</taxon>
        <taxon>Fungi</taxon>
        <taxon>Dikarya</taxon>
        <taxon>Ascomycota</taxon>
        <taxon>Saccharomycotina</taxon>
        <taxon>Pichiomycetes</taxon>
        <taxon>Pichiales</taxon>
        <taxon>Pichiaceae</taxon>
        <taxon>Pichia</taxon>
    </lineage>
</organism>
<feature type="domain" description="Acyl-CoA thioesterase 2 C-terminal" evidence="3">
    <location>
        <begin position="281"/>
        <end position="385"/>
    </location>
</feature>
<dbReference type="PANTHER" id="PTHR11066:SF34">
    <property type="entry name" value="ACYL-COENZYME A THIOESTERASE 8"/>
    <property type="match status" value="1"/>
</dbReference>
<dbReference type="CDD" id="cd03444">
    <property type="entry name" value="Thioesterase_II_repeat1"/>
    <property type="match status" value="1"/>
</dbReference>
<evidence type="ECO:0000313" key="5">
    <source>
        <dbReference type="EMBL" id="GMM46034.1"/>
    </source>
</evidence>
<comment type="similarity">
    <text evidence="1">Belongs to the C/M/P thioester hydrolase family.</text>
</comment>
<dbReference type="EMBL" id="BTGB01000003">
    <property type="protein sequence ID" value="GMM46034.1"/>
    <property type="molecule type" value="Genomic_DNA"/>
</dbReference>
<dbReference type="Proteomes" id="UP001378960">
    <property type="component" value="Unassembled WGS sequence"/>
</dbReference>
<keyword evidence="2 5" id="KW-0378">Hydrolase</keyword>
<comment type="caution">
    <text evidence="5">The sequence shown here is derived from an EMBL/GenBank/DDBJ whole genome shotgun (WGS) entry which is preliminary data.</text>
</comment>
<gene>
    <name evidence="5" type="ORF">DAPK24_026090</name>
</gene>
<dbReference type="GO" id="GO:0047617">
    <property type="term" value="F:fatty acyl-CoA hydrolase activity"/>
    <property type="evidence" value="ECO:0007669"/>
    <property type="project" value="InterPro"/>
</dbReference>
<dbReference type="GO" id="GO:0005782">
    <property type="term" value="C:peroxisomal matrix"/>
    <property type="evidence" value="ECO:0007669"/>
    <property type="project" value="TreeGrafter"/>
</dbReference>
<evidence type="ECO:0000259" key="3">
    <source>
        <dbReference type="Pfam" id="PF02551"/>
    </source>
</evidence>
<dbReference type="GO" id="GO:0009062">
    <property type="term" value="P:fatty acid catabolic process"/>
    <property type="evidence" value="ECO:0007669"/>
    <property type="project" value="TreeGrafter"/>
</dbReference>
<proteinExistence type="inferred from homology"/>
<protein>
    <submittedName>
        <fullName evidence="5">Palmitoyl-CoA hydrolase</fullName>
    </submittedName>
</protein>
<evidence type="ECO:0000259" key="4">
    <source>
        <dbReference type="Pfam" id="PF13622"/>
    </source>
</evidence>
<dbReference type="Pfam" id="PF02551">
    <property type="entry name" value="Acyl_CoA_thio"/>
    <property type="match status" value="1"/>
</dbReference>